<dbReference type="GO" id="GO:0003700">
    <property type="term" value="F:DNA-binding transcription factor activity"/>
    <property type="evidence" value="ECO:0007669"/>
    <property type="project" value="InterPro"/>
</dbReference>
<dbReference type="InterPro" id="IPR036390">
    <property type="entry name" value="WH_DNA-bd_sf"/>
</dbReference>
<keyword evidence="2" id="KW-0805">Transcription regulation</keyword>
<organism evidence="6 7">
    <name type="scientific">Actinopolyspora alba</name>
    <dbReference type="NCBI Taxonomy" id="673379"/>
    <lineage>
        <taxon>Bacteria</taxon>
        <taxon>Bacillati</taxon>
        <taxon>Actinomycetota</taxon>
        <taxon>Actinomycetes</taxon>
        <taxon>Actinopolysporales</taxon>
        <taxon>Actinopolysporaceae</taxon>
        <taxon>Actinopolyspora</taxon>
        <taxon>Actinopolyspora alba group</taxon>
    </lineage>
</organism>
<dbReference type="AlphaFoldDB" id="A0A1I2C130"/>
<dbReference type="SUPFAM" id="SSF53850">
    <property type="entry name" value="Periplasmic binding protein-like II"/>
    <property type="match status" value="1"/>
</dbReference>
<evidence type="ECO:0000259" key="5">
    <source>
        <dbReference type="PROSITE" id="PS50931"/>
    </source>
</evidence>
<accession>A0A1I2C130</accession>
<comment type="similarity">
    <text evidence="1">Belongs to the LysR transcriptional regulatory family.</text>
</comment>
<proteinExistence type="inferred from homology"/>
<dbReference type="Proteomes" id="UP000198716">
    <property type="component" value="Unassembled WGS sequence"/>
</dbReference>
<protein>
    <submittedName>
        <fullName evidence="6">DNA-binding transcriptional regulator, LysR family</fullName>
    </submittedName>
</protein>
<dbReference type="InterPro" id="IPR036388">
    <property type="entry name" value="WH-like_DNA-bd_sf"/>
</dbReference>
<feature type="domain" description="HTH lysR-type" evidence="5">
    <location>
        <begin position="19"/>
        <end position="70"/>
    </location>
</feature>
<evidence type="ECO:0000256" key="1">
    <source>
        <dbReference type="ARBA" id="ARBA00009437"/>
    </source>
</evidence>
<evidence type="ECO:0000313" key="7">
    <source>
        <dbReference type="Proteomes" id="UP000198716"/>
    </source>
</evidence>
<keyword evidence="3 6" id="KW-0238">DNA-binding</keyword>
<dbReference type="Pfam" id="PF00126">
    <property type="entry name" value="HTH_1"/>
    <property type="match status" value="1"/>
</dbReference>
<evidence type="ECO:0000256" key="3">
    <source>
        <dbReference type="ARBA" id="ARBA00023125"/>
    </source>
</evidence>
<dbReference type="EMBL" id="FOMZ01000018">
    <property type="protein sequence ID" value="SFE62039.1"/>
    <property type="molecule type" value="Genomic_DNA"/>
</dbReference>
<dbReference type="SUPFAM" id="SSF46785">
    <property type="entry name" value="Winged helix' DNA-binding domain"/>
    <property type="match status" value="1"/>
</dbReference>
<dbReference type="PANTHER" id="PTHR30126">
    <property type="entry name" value="HTH-TYPE TRANSCRIPTIONAL REGULATOR"/>
    <property type="match status" value="1"/>
</dbReference>
<dbReference type="Gene3D" id="3.40.190.10">
    <property type="entry name" value="Periplasmic binding protein-like II"/>
    <property type="match status" value="2"/>
</dbReference>
<dbReference type="InterPro" id="IPR000847">
    <property type="entry name" value="LysR_HTH_N"/>
</dbReference>
<evidence type="ECO:0000313" key="6">
    <source>
        <dbReference type="EMBL" id="SFE62039.1"/>
    </source>
</evidence>
<dbReference type="Pfam" id="PF03466">
    <property type="entry name" value="LysR_substrate"/>
    <property type="match status" value="1"/>
</dbReference>
<dbReference type="Gene3D" id="1.10.10.10">
    <property type="entry name" value="Winged helix-like DNA-binding domain superfamily/Winged helix DNA-binding domain"/>
    <property type="match status" value="1"/>
</dbReference>
<dbReference type="PROSITE" id="PS50931">
    <property type="entry name" value="HTH_LYSR"/>
    <property type="match status" value="1"/>
</dbReference>
<dbReference type="PANTHER" id="PTHR30126:SF39">
    <property type="entry name" value="HTH-TYPE TRANSCRIPTIONAL REGULATOR CYSL"/>
    <property type="match status" value="1"/>
</dbReference>
<reference evidence="7" key="1">
    <citation type="submission" date="2016-10" db="EMBL/GenBank/DDBJ databases">
        <authorList>
            <person name="Varghese N."/>
            <person name="Submissions S."/>
        </authorList>
    </citation>
    <scope>NUCLEOTIDE SEQUENCE [LARGE SCALE GENOMIC DNA]</scope>
    <source>
        <strain evidence="7">DSM 45004</strain>
    </source>
</reference>
<name>A0A1I2C130_9ACTN</name>
<evidence type="ECO:0000256" key="2">
    <source>
        <dbReference type="ARBA" id="ARBA00023015"/>
    </source>
</evidence>
<keyword evidence="7" id="KW-1185">Reference proteome</keyword>
<evidence type="ECO:0000256" key="4">
    <source>
        <dbReference type="ARBA" id="ARBA00023163"/>
    </source>
</evidence>
<dbReference type="GO" id="GO:0000976">
    <property type="term" value="F:transcription cis-regulatory region binding"/>
    <property type="evidence" value="ECO:0007669"/>
    <property type="project" value="TreeGrafter"/>
</dbReference>
<keyword evidence="4" id="KW-0804">Transcription</keyword>
<dbReference type="InterPro" id="IPR005119">
    <property type="entry name" value="LysR_subst-bd"/>
</dbReference>
<gene>
    <name evidence="6" type="ORF">SAMN04487819_11871</name>
</gene>
<sequence>MPMSSRPLPRSVRDLTGYELLLSVAELGSIGQAAGSHGMSQPAASARLRQLEADVGTALLERRARGTRLTTAGELVASWAQATVEAASDLAAGIAALRADRHGHVRIAASLTVAEYLLPRWLIALRASDPETVVALDSGNSAEVATSVLAGTADIGFVESPEVASGLSAREVARDELALVVAPSHPWASRRREPRAEELAATSLVSRERGSGTRWALERALREHAGLETAEPLLEVSSTTAIKAAVTGGIGPAVLSARAVSTELAAGTLVRLGVTELDLTRSLRAVWPEGTPLRGPARDLLAIALRGE</sequence>